<proteinExistence type="predicted"/>
<dbReference type="EMBL" id="JAVRRJ010000001">
    <property type="protein sequence ID" value="KAK5091416.1"/>
    <property type="molecule type" value="Genomic_DNA"/>
</dbReference>
<dbReference type="GO" id="GO:0005886">
    <property type="term" value="C:plasma membrane"/>
    <property type="evidence" value="ECO:0007669"/>
    <property type="project" value="TreeGrafter"/>
</dbReference>
<feature type="transmembrane region" description="Helical" evidence="5">
    <location>
        <begin position="494"/>
        <end position="511"/>
    </location>
</feature>
<reference evidence="6 7" key="1">
    <citation type="submission" date="2023-08" db="EMBL/GenBank/DDBJ databases">
        <title>Black Yeasts Isolated from many extreme environments.</title>
        <authorList>
            <person name="Coleine C."/>
            <person name="Stajich J.E."/>
            <person name="Selbmann L."/>
        </authorList>
    </citation>
    <scope>NUCLEOTIDE SEQUENCE [LARGE SCALE GENOMIC DNA]</scope>
    <source>
        <strain evidence="6 7">CCFEE 5910</strain>
    </source>
</reference>
<dbReference type="InterPro" id="IPR011701">
    <property type="entry name" value="MFS"/>
</dbReference>
<keyword evidence="4 5" id="KW-0472">Membrane</keyword>
<dbReference type="InterPro" id="IPR036259">
    <property type="entry name" value="MFS_trans_sf"/>
</dbReference>
<dbReference type="CDD" id="cd17323">
    <property type="entry name" value="MFS_Tpo1_MDR_like"/>
    <property type="match status" value="1"/>
</dbReference>
<organism evidence="6 7">
    <name type="scientific">Lithohypha guttulata</name>
    <dbReference type="NCBI Taxonomy" id="1690604"/>
    <lineage>
        <taxon>Eukaryota</taxon>
        <taxon>Fungi</taxon>
        <taxon>Dikarya</taxon>
        <taxon>Ascomycota</taxon>
        <taxon>Pezizomycotina</taxon>
        <taxon>Eurotiomycetes</taxon>
        <taxon>Chaetothyriomycetidae</taxon>
        <taxon>Chaetothyriales</taxon>
        <taxon>Trichomeriaceae</taxon>
        <taxon>Lithohypha</taxon>
    </lineage>
</organism>
<dbReference type="Pfam" id="PF07690">
    <property type="entry name" value="MFS_1"/>
    <property type="match status" value="1"/>
</dbReference>
<feature type="transmembrane region" description="Helical" evidence="5">
    <location>
        <begin position="178"/>
        <end position="195"/>
    </location>
</feature>
<evidence type="ECO:0000313" key="7">
    <source>
        <dbReference type="Proteomes" id="UP001309876"/>
    </source>
</evidence>
<feature type="transmembrane region" description="Helical" evidence="5">
    <location>
        <begin position="110"/>
        <end position="130"/>
    </location>
</feature>
<keyword evidence="2 5" id="KW-0812">Transmembrane</keyword>
<evidence type="ECO:0000256" key="2">
    <source>
        <dbReference type="ARBA" id="ARBA00022692"/>
    </source>
</evidence>
<accession>A0AAN7T9J0</accession>
<feature type="transmembrane region" description="Helical" evidence="5">
    <location>
        <begin position="450"/>
        <end position="473"/>
    </location>
</feature>
<feature type="transmembrane region" description="Helical" evidence="5">
    <location>
        <begin position="266"/>
        <end position="289"/>
    </location>
</feature>
<protein>
    <submittedName>
        <fullName evidence="6">GTPase-activating protein</fullName>
    </submittedName>
</protein>
<gene>
    <name evidence="6" type="primary">MDR1_2</name>
    <name evidence="6" type="ORF">LTR05_001599</name>
</gene>
<keyword evidence="7" id="KW-1185">Reference proteome</keyword>
<evidence type="ECO:0000256" key="4">
    <source>
        <dbReference type="ARBA" id="ARBA00023136"/>
    </source>
</evidence>
<dbReference type="GO" id="GO:0015244">
    <property type="term" value="F:fluconazole transmembrane transporter activity"/>
    <property type="evidence" value="ECO:0007669"/>
    <property type="project" value="TreeGrafter"/>
</dbReference>
<comment type="caution">
    <text evidence="6">The sequence shown here is derived from an EMBL/GenBank/DDBJ whole genome shotgun (WGS) entry which is preliminary data.</text>
</comment>
<dbReference type="PANTHER" id="PTHR23502">
    <property type="entry name" value="MAJOR FACILITATOR SUPERFAMILY"/>
    <property type="match status" value="1"/>
</dbReference>
<dbReference type="AlphaFoldDB" id="A0AAN7T9J0"/>
<dbReference type="GO" id="GO:1990961">
    <property type="term" value="P:xenobiotic detoxification by transmembrane export across the plasma membrane"/>
    <property type="evidence" value="ECO:0007669"/>
    <property type="project" value="TreeGrafter"/>
</dbReference>
<feature type="transmembrane region" description="Helical" evidence="5">
    <location>
        <begin position="142"/>
        <end position="166"/>
    </location>
</feature>
<comment type="subcellular location">
    <subcellularLocation>
        <location evidence="1">Membrane</location>
        <topology evidence="1">Multi-pass membrane protein</topology>
    </subcellularLocation>
</comment>
<feature type="transmembrane region" description="Helical" evidence="5">
    <location>
        <begin position="385"/>
        <end position="404"/>
    </location>
</feature>
<dbReference type="PANTHER" id="PTHR23502:SF23">
    <property type="entry name" value="FLUCONAZOLE RESISTANCE PROTEIN 1"/>
    <property type="match status" value="1"/>
</dbReference>
<keyword evidence="3 5" id="KW-1133">Transmembrane helix</keyword>
<name>A0AAN7T9J0_9EURO</name>
<dbReference type="SUPFAM" id="SSF103473">
    <property type="entry name" value="MFS general substrate transporter"/>
    <property type="match status" value="1"/>
</dbReference>
<sequence>MDFIRTTTLGQVLHHASGRRWLRNADESDVSILVTYVDREASKNLARWGSISSRHDLPYTDGTSSFYEEPRINIASGAIIHEKHGKDIFLVKFTEQDSENPRNWSTRKRAFVTAVICFYTTSVYIGSSLWSSMVHSVVEEFSVAQVIAQLGTSLFLLGLGIGPMFFSPLAEIPRIGMNNIYLLTNLLFVLCQLPILHSNNLSTMLVFRFITGILASPCLAQGGASIKAMYSARDMGIPMAIWDTATAVATFSGPIMGNYAAEYRGYLWPMWISFWFSAAGLLSIVSFLPETSPDNILYRRARRLRVLTGNNKFVSTSELANSNTTFASIAKDSLIKPLSISFKEPVVLVLNSYLALVYSLLFAALESYSVIFIDIYGFSPPHEGLTFLGGLTGSLLALAVYAVFYHFYQQKLFSSDDKIKPEERLLPAFVSAFLVPIGLLWFGWSARPDVHWIMPVIGGAFIGPSSAGLFFAIMNYLPDAYPTVSSSVLAGNSLMRSVPAAALPLFITPMYKGLGPGWASTVWAVLGCLFAPAPFLLYRYGGRIRLKSPRARHDF</sequence>
<feature type="transmembrane region" description="Helical" evidence="5">
    <location>
        <begin position="346"/>
        <end position="365"/>
    </location>
</feature>
<feature type="transmembrane region" description="Helical" evidence="5">
    <location>
        <begin position="201"/>
        <end position="220"/>
    </location>
</feature>
<feature type="transmembrane region" description="Helical" evidence="5">
    <location>
        <begin position="517"/>
        <end position="538"/>
    </location>
</feature>
<evidence type="ECO:0000256" key="5">
    <source>
        <dbReference type="SAM" id="Phobius"/>
    </source>
</evidence>
<evidence type="ECO:0000256" key="1">
    <source>
        <dbReference type="ARBA" id="ARBA00004141"/>
    </source>
</evidence>
<evidence type="ECO:0000256" key="3">
    <source>
        <dbReference type="ARBA" id="ARBA00022989"/>
    </source>
</evidence>
<dbReference type="Gene3D" id="1.20.1250.20">
    <property type="entry name" value="MFS general substrate transporter like domains"/>
    <property type="match status" value="1"/>
</dbReference>
<evidence type="ECO:0000313" key="6">
    <source>
        <dbReference type="EMBL" id="KAK5091416.1"/>
    </source>
</evidence>
<dbReference type="Proteomes" id="UP001309876">
    <property type="component" value="Unassembled WGS sequence"/>
</dbReference>
<feature type="transmembrane region" description="Helical" evidence="5">
    <location>
        <begin position="425"/>
        <end position="444"/>
    </location>
</feature>
<feature type="transmembrane region" description="Helical" evidence="5">
    <location>
        <begin position="240"/>
        <end position="260"/>
    </location>
</feature>